<keyword evidence="3" id="KW-1185">Reference proteome</keyword>
<evidence type="ECO:0000256" key="1">
    <source>
        <dbReference type="SAM" id="MobiDB-lite"/>
    </source>
</evidence>
<gene>
    <name evidence="2" type="ORF">K469DRAFT_551875</name>
</gene>
<accession>A0A6A6EPD9</accession>
<feature type="compositionally biased region" description="Basic and acidic residues" evidence="1">
    <location>
        <begin position="1"/>
        <end position="11"/>
    </location>
</feature>
<dbReference type="AlphaFoldDB" id="A0A6A6EPD9"/>
<evidence type="ECO:0000313" key="3">
    <source>
        <dbReference type="Proteomes" id="UP000800200"/>
    </source>
</evidence>
<reference evidence="2" key="1">
    <citation type="journal article" date="2020" name="Stud. Mycol.">
        <title>101 Dothideomycetes genomes: a test case for predicting lifestyles and emergence of pathogens.</title>
        <authorList>
            <person name="Haridas S."/>
            <person name="Albert R."/>
            <person name="Binder M."/>
            <person name="Bloem J."/>
            <person name="Labutti K."/>
            <person name="Salamov A."/>
            <person name="Andreopoulos B."/>
            <person name="Baker S."/>
            <person name="Barry K."/>
            <person name="Bills G."/>
            <person name="Bluhm B."/>
            <person name="Cannon C."/>
            <person name="Castanera R."/>
            <person name="Culley D."/>
            <person name="Daum C."/>
            <person name="Ezra D."/>
            <person name="Gonzalez J."/>
            <person name="Henrissat B."/>
            <person name="Kuo A."/>
            <person name="Liang C."/>
            <person name="Lipzen A."/>
            <person name="Lutzoni F."/>
            <person name="Magnuson J."/>
            <person name="Mondo S."/>
            <person name="Nolan M."/>
            <person name="Ohm R."/>
            <person name="Pangilinan J."/>
            <person name="Park H.-J."/>
            <person name="Ramirez L."/>
            <person name="Alfaro M."/>
            <person name="Sun H."/>
            <person name="Tritt A."/>
            <person name="Yoshinaga Y."/>
            <person name="Zwiers L.-H."/>
            <person name="Turgeon B."/>
            <person name="Goodwin S."/>
            <person name="Spatafora J."/>
            <person name="Crous P."/>
            <person name="Grigoriev I."/>
        </authorList>
    </citation>
    <scope>NUCLEOTIDE SEQUENCE</scope>
    <source>
        <strain evidence="2">CBS 207.26</strain>
    </source>
</reference>
<feature type="non-terminal residue" evidence="2">
    <location>
        <position position="1"/>
    </location>
</feature>
<organism evidence="2 3">
    <name type="scientific">Zopfia rhizophila CBS 207.26</name>
    <dbReference type="NCBI Taxonomy" id="1314779"/>
    <lineage>
        <taxon>Eukaryota</taxon>
        <taxon>Fungi</taxon>
        <taxon>Dikarya</taxon>
        <taxon>Ascomycota</taxon>
        <taxon>Pezizomycotina</taxon>
        <taxon>Dothideomycetes</taxon>
        <taxon>Dothideomycetes incertae sedis</taxon>
        <taxon>Zopfiaceae</taxon>
        <taxon>Zopfia</taxon>
    </lineage>
</organism>
<dbReference type="Proteomes" id="UP000800200">
    <property type="component" value="Unassembled WGS sequence"/>
</dbReference>
<name>A0A6A6EPD9_9PEZI</name>
<dbReference type="OrthoDB" id="4156902at2759"/>
<sequence>ILDEHVQDKPRSGRPKKVTPEKTQEVLDAVEKNRYGRELSTQALASKVGLSGNRVWFILRSNGLRKTKPT</sequence>
<feature type="region of interest" description="Disordered" evidence="1">
    <location>
        <begin position="1"/>
        <end position="23"/>
    </location>
</feature>
<dbReference type="EMBL" id="ML994614">
    <property type="protein sequence ID" value="KAF2193035.1"/>
    <property type="molecule type" value="Genomic_DNA"/>
</dbReference>
<protein>
    <submittedName>
        <fullName evidence="2">Uncharacterized protein</fullName>
    </submittedName>
</protein>
<evidence type="ECO:0000313" key="2">
    <source>
        <dbReference type="EMBL" id="KAF2193035.1"/>
    </source>
</evidence>
<proteinExistence type="predicted"/>